<dbReference type="EMBL" id="JAWDJX010000005">
    <property type="protein sequence ID" value="KAK3056504.1"/>
    <property type="molecule type" value="Genomic_DNA"/>
</dbReference>
<dbReference type="Pfam" id="PF01661">
    <property type="entry name" value="Macro"/>
    <property type="match status" value="1"/>
</dbReference>
<evidence type="ECO:0000259" key="2">
    <source>
        <dbReference type="PROSITE" id="PS51154"/>
    </source>
</evidence>
<dbReference type="PANTHER" id="PTHR11106">
    <property type="entry name" value="GANGLIOSIDE INDUCED DIFFERENTIATION ASSOCIATED PROTEIN 2-RELATED"/>
    <property type="match status" value="1"/>
</dbReference>
<evidence type="ECO:0000313" key="3">
    <source>
        <dbReference type="EMBL" id="KAK3056504.1"/>
    </source>
</evidence>
<protein>
    <recommendedName>
        <fullName evidence="2">Macro domain-containing protein</fullName>
    </recommendedName>
</protein>
<feature type="region of interest" description="Disordered" evidence="1">
    <location>
        <begin position="214"/>
        <end position="279"/>
    </location>
</feature>
<comment type="caution">
    <text evidence="3">The sequence shown here is derived from an EMBL/GenBank/DDBJ whole genome shotgun (WGS) entry which is preliminary data.</text>
</comment>
<organism evidence="3 4">
    <name type="scientific">Extremus antarcticus</name>
    <dbReference type="NCBI Taxonomy" id="702011"/>
    <lineage>
        <taxon>Eukaryota</taxon>
        <taxon>Fungi</taxon>
        <taxon>Dikarya</taxon>
        <taxon>Ascomycota</taxon>
        <taxon>Pezizomycotina</taxon>
        <taxon>Dothideomycetes</taxon>
        <taxon>Dothideomycetidae</taxon>
        <taxon>Mycosphaerellales</taxon>
        <taxon>Extremaceae</taxon>
        <taxon>Extremus</taxon>
    </lineage>
</organism>
<dbReference type="CDD" id="cd02908">
    <property type="entry name" value="Macro_OAADPr_deacetylase"/>
    <property type="match status" value="1"/>
</dbReference>
<dbReference type="SUPFAM" id="SSF52949">
    <property type="entry name" value="Macro domain-like"/>
    <property type="match status" value="1"/>
</dbReference>
<dbReference type="PANTHER" id="PTHR11106:SF27">
    <property type="entry name" value="MACRO DOMAIN-CONTAINING PROTEIN"/>
    <property type="match status" value="1"/>
</dbReference>
<proteinExistence type="predicted"/>
<dbReference type="NCBIfam" id="NF001664">
    <property type="entry name" value="PRK00431.1-6"/>
    <property type="match status" value="1"/>
</dbReference>
<feature type="domain" description="Macro" evidence="2">
    <location>
        <begin position="26"/>
        <end position="211"/>
    </location>
</feature>
<sequence>MATTPLSQIPTLSQLYQNNQLQPASETHTNATSRFNSRISLIRTDITKLETDAIVNAANESLLGGGGVDGAIHRAAGPQLLDECSTLDGCDTGSAKITNAYRLPSKKVIHAVGPVYGRAKREGMHSTLLQGCYMTSLDLAAENGCKSLAFSALSTGIYGYPSREAAEAAIQAVKGWLEGDEEKAGKIERVVFCSFMEKDQRAYEEFLPIYFPPASGSQENADPAESGAAAVSETQKDENASTSAAQLSDLPDVPTQEPSEAGQPEAKKAKFDHDAGGDP</sequence>
<dbReference type="PROSITE" id="PS51154">
    <property type="entry name" value="MACRO"/>
    <property type="match status" value="1"/>
</dbReference>
<keyword evidence="4" id="KW-1185">Reference proteome</keyword>
<reference evidence="3" key="1">
    <citation type="submission" date="2023-04" db="EMBL/GenBank/DDBJ databases">
        <title>Black Yeasts Isolated from many extreme environments.</title>
        <authorList>
            <person name="Coleine C."/>
            <person name="Stajich J.E."/>
            <person name="Selbmann L."/>
        </authorList>
    </citation>
    <scope>NUCLEOTIDE SEQUENCE</scope>
    <source>
        <strain evidence="3">CCFEE 5312</strain>
    </source>
</reference>
<evidence type="ECO:0000313" key="4">
    <source>
        <dbReference type="Proteomes" id="UP001271007"/>
    </source>
</evidence>
<dbReference type="Gene3D" id="3.40.220.10">
    <property type="entry name" value="Leucine Aminopeptidase, subunit E, domain 1"/>
    <property type="match status" value="1"/>
</dbReference>
<accession>A0AAJ0GFG2</accession>
<dbReference type="AlphaFoldDB" id="A0AAJ0GFG2"/>
<dbReference type="Proteomes" id="UP001271007">
    <property type="component" value="Unassembled WGS sequence"/>
</dbReference>
<dbReference type="InterPro" id="IPR002589">
    <property type="entry name" value="Macro_dom"/>
</dbReference>
<name>A0AAJ0GFG2_9PEZI</name>
<dbReference type="InterPro" id="IPR043472">
    <property type="entry name" value="Macro_dom-like"/>
</dbReference>
<dbReference type="SMART" id="SM00506">
    <property type="entry name" value="A1pp"/>
    <property type="match status" value="1"/>
</dbReference>
<feature type="compositionally biased region" description="Basic and acidic residues" evidence="1">
    <location>
        <begin position="265"/>
        <end position="279"/>
    </location>
</feature>
<gene>
    <name evidence="3" type="ORF">LTR09_002297</name>
</gene>
<evidence type="ECO:0000256" key="1">
    <source>
        <dbReference type="SAM" id="MobiDB-lite"/>
    </source>
</evidence>